<name>A0AAD9R4X5_ACRCE</name>
<dbReference type="PROSITE" id="PS50994">
    <property type="entry name" value="INTEGRASE"/>
    <property type="match status" value="1"/>
</dbReference>
<keyword evidence="3" id="KW-1185">Reference proteome</keyword>
<dbReference type="GO" id="GO:0015074">
    <property type="term" value="P:DNA integration"/>
    <property type="evidence" value="ECO:0007669"/>
    <property type="project" value="InterPro"/>
</dbReference>
<dbReference type="InterPro" id="IPR041588">
    <property type="entry name" value="Integrase_H2C2"/>
</dbReference>
<evidence type="ECO:0000313" key="3">
    <source>
        <dbReference type="Proteomes" id="UP001249851"/>
    </source>
</evidence>
<dbReference type="Proteomes" id="UP001249851">
    <property type="component" value="Unassembled WGS sequence"/>
</dbReference>
<dbReference type="Gene3D" id="3.30.420.10">
    <property type="entry name" value="Ribonuclease H-like superfamily/Ribonuclease H"/>
    <property type="match status" value="1"/>
</dbReference>
<accession>A0AAD9R4X5</accession>
<dbReference type="PANTHER" id="PTHR37984:SF11">
    <property type="entry name" value="INTEGRASE CATALYTIC DOMAIN-CONTAINING PROTEIN"/>
    <property type="match status" value="1"/>
</dbReference>
<sequence>MPRILWQATLPNAHEGHEGNEGIVRTKQMVREKVWWPGIAQEGETMIKACLPCQSVAGKSTAEPLRPTMMPDRPWQDVHIDLCGPFPSGESLLVCEDACTRWPEVAILRSTTSAAIIGCLRKIFAVHGLPGKGVTDNGANLASEEFENFLETQGIQHRKVTPY</sequence>
<gene>
    <name evidence="2" type="ORF">P5673_002178</name>
</gene>
<organism evidence="2 3">
    <name type="scientific">Acropora cervicornis</name>
    <name type="common">Staghorn coral</name>
    <dbReference type="NCBI Taxonomy" id="6130"/>
    <lineage>
        <taxon>Eukaryota</taxon>
        <taxon>Metazoa</taxon>
        <taxon>Cnidaria</taxon>
        <taxon>Anthozoa</taxon>
        <taxon>Hexacorallia</taxon>
        <taxon>Scleractinia</taxon>
        <taxon>Astrocoeniina</taxon>
        <taxon>Acroporidae</taxon>
        <taxon>Acropora</taxon>
    </lineage>
</organism>
<dbReference type="Gene3D" id="1.10.340.70">
    <property type="match status" value="1"/>
</dbReference>
<evidence type="ECO:0000259" key="1">
    <source>
        <dbReference type="PROSITE" id="PS50994"/>
    </source>
</evidence>
<dbReference type="InterPro" id="IPR050951">
    <property type="entry name" value="Retrovirus_Pol_polyprotein"/>
</dbReference>
<dbReference type="Pfam" id="PF00665">
    <property type="entry name" value="rve"/>
    <property type="match status" value="1"/>
</dbReference>
<evidence type="ECO:0000313" key="2">
    <source>
        <dbReference type="EMBL" id="KAK2573135.1"/>
    </source>
</evidence>
<dbReference type="PANTHER" id="PTHR37984">
    <property type="entry name" value="PROTEIN CBG26694"/>
    <property type="match status" value="1"/>
</dbReference>
<dbReference type="InterPro" id="IPR036397">
    <property type="entry name" value="RNaseH_sf"/>
</dbReference>
<proteinExistence type="predicted"/>
<dbReference type="Pfam" id="PF17921">
    <property type="entry name" value="Integrase_H2C2"/>
    <property type="match status" value="1"/>
</dbReference>
<dbReference type="InterPro" id="IPR012337">
    <property type="entry name" value="RNaseH-like_sf"/>
</dbReference>
<dbReference type="EMBL" id="JARQWQ010000003">
    <property type="protein sequence ID" value="KAK2573135.1"/>
    <property type="molecule type" value="Genomic_DNA"/>
</dbReference>
<protein>
    <recommendedName>
        <fullName evidence="1">Integrase catalytic domain-containing protein</fullName>
    </recommendedName>
</protein>
<reference evidence="2" key="2">
    <citation type="journal article" date="2023" name="Science">
        <title>Genomic signatures of disease resistance in endangered staghorn corals.</title>
        <authorList>
            <person name="Vollmer S.V."/>
            <person name="Selwyn J.D."/>
            <person name="Despard B.A."/>
            <person name="Roesel C.L."/>
        </authorList>
    </citation>
    <scope>NUCLEOTIDE SEQUENCE</scope>
    <source>
        <strain evidence="2">K2</strain>
    </source>
</reference>
<comment type="caution">
    <text evidence="2">The sequence shown here is derived from an EMBL/GenBank/DDBJ whole genome shotgun (WGS) entry which is preliminary data.</text>
</comment>
<reference evidence="2" key="1">
    <citation type="journal article" date="2023" name="G3 (Bethesda)">
        <title>Whole genome assembly and annotation of the endangered Caribbean coral Acropora cervicornis.</title>
        <authorList>
            <person name="Selwyn J.D."/>
            <person name="Vollmer S.V."/>
        </authorList>
    </citation>
    <scope>NUCLEOTIDE SEQUENCE</scope>
    <source>
        <strain evidence="2">K2</strain>
    </source>
</reference>
<dbReference type="GO" id="GO:0003676">
    <property type="term" value="F:nucleic acid binding"/>
    <property type="evidence" value="ECO:0007669"/>
    <property type="project" value="InterPro"/>
</dbReference>
<dbReference type="AlphaFoldDB" id="A0AAD9R4X5"/>
<dbReference type="SUPFAM" id="SSF53098">
    <property type="entry name" value="Ribonuclease H-like"/>
    <property type="match status" value="1"/>
</dbReference>
<dbReference type="InterPro" id="IPR001584">
    <property type="entry name" value="Integrase_cat-core"/>
</dbReference>
<feature type="domain" description="Integrase catalytic" evidence="1">
    <location>
        <begin position="70"/>
        <end position="163"/>
    </location>
</feature>